<protein>
    <submittedName>
        <fullName evidence="1">Uncharacterized protein</fullName>
    </submittedName>
</protein>
<dbReference type="AlphaFoldDB" id="A0AAV4PKG6"/>
<proteinExistence type="predicted"/>
<accession>A0AAV4PKG6</accession>
<sequence length="133" mass="15819">MWPFRCPLFKFKYPPCLCRGDIIAEFQSGVEWKMRLILSVSFCNERSSMLHRRFINPTTGRVLHEFRQEINHVHKVTVETTFFCPKRLSSLSSNRAHFTQTGSVVVSFEQEHRNTRGRNSRRRNYSMPFLIHV</sequence>
<evidence type="ECO:0000313" key="2">
    <source>
        <dbReference type="Proteomes" id="UP001054837"/>
    </source>
</evidence>
<dbReference type="EMBL" id="BPLQ01002879">
    <property type="protein sequence ID" value="GIX96221.1"/>
    <property type="molecule type" value="Genomic_DNA"/>
</dbReference>
<organism evidence="1 2">
    <name type="scientific">Caerostris darwini</name>
    <dbReference type="NCBI Taxonomy" id="1538125"/>
    <lineage>
        <taxon>Eukaryota</taxon>
        <taxon>Metazoa</taxon>
        <taxon>Ecdysozoa</taxon>
        <taxon>Arthropoda</taxon>
        <taxon>Chelicerata</taxon>
        <taxon>Arachnida</taxon>
        <taxon>Araneae</taxon>
        <taxon>Araneomorphae</taxon>
        <taxon>Entelegynae</taxon>
        <taxon>Araneoidea</taxon>
        <taxon>Araneidae</taxon>
        <taxon>Caerostris</taxon>
    </lineage>
</organism>
<keyword evidence="2" id="KW-1185">Reference proteome</keyword>
<reference evidence="1 2" key="1">
    <citation type="submission" date="2021-06" db="EMBL/GenBank/DDBJ databases">
        <title>Caerostris darwini draft genome.</title>
        <authorList>
            <person name="Kono N."/>
            <person name="Arakawa K."/>
        </authorList>
    </citation>
    <scope>NUCLEOTIDE SEQUENCE [LARGE SCALE GENOMIC DNA]</scope>
</reference>
<gene>
    <name evidence="1" type="ORF">CDAR_227841</name>
</gene>
<name>A0AAV4PKG6_9ARAC</name>
<comment type="caution">
    <text evidence="1">The sequence shown here is derived from an EMBL/GenBank/DDBJ whole genome shotgun (WGS) entry which is preliminary data.</text>
</comment>
<dbReference type="Proteomes" id="UP001054837">
    <property type="component" value="Unassembled WGS sequence"/>
</dbReference>
<evidence type="ECO:0000313" key="1">
    <source>
        <dbReference type="EMBL" id="GIX96221.1"/>
    </source>
</evidence>